<feature type="transmembrane region" description="Helical" evidence="11">
    <location>
        <begin position="1188"/>
        <end position="1206"/>
    </location>
</feature>
<evidence type="ECO:0000256" key="3">
    <source>
        <dbReference type="ARBA" id="ARBA00011276"/>
    </source>
</evidence>
<evidence type="ECO:0000259" key="12">
    <source>
        <dbReference type="Pfam" id="PF07774"/>
    </source>
</evidence>
<dbReference type="Proteomes" id="UP000053317">
    <property type="component" value="Unassembled WGS sequence"/>
</dbReference>
<feature type="domain" description="ER membrane protein complex subunit 1 C-terminal" evidence="12">
    <location>
        <begin position="995"/>
        <end position="1215"/>
    </location>
</feature>
<dbReference type="PANTHER" id="PTHR21573">
    <property type="entry name" value="ER MEMBRANE PROTEIN COMPLEX SUBUNIT 1"/>
    <property type="match status" value="1"/>
</dbReference>
<evidence type="ECO:0000256" key="1">
    <source>
        <dbReference type="ARBA" id="ARBA00004115"/>
    </source>
</evidence>
<dbReference type="InterPro" id="IPR010856">
    <property type="entry name" value="Gig2-like"/>
</dbReference>
<comment type="caution">
    <text evidence="14">The sequence shown here is derived from an EMBL/GenBank/DDBJ whole genome shotgun (WGS) entry which is preliminary data.</text>
</comment>
<accession>A0A0G2G635</accession>
<dbReference type="GO" id="GO:0072546">
    <property type="term" value="C:EMC complex"/>
    <property type="evidence" value="ECO:0007669"/>
    <property type="project" value="InterPro"/>
</dbReference>
<dbReference type="SUPFAM" id="SSF51197">
    <property type="entry name" value="Clavaminate synthase-like"/>
    <property type="match status" value="1"/>
</dbReference>
<evidence type="ECO:0000256" key="10">
    <source>
        <dbReference type="ARBA" id="ARBA00023180"/>
    </source>
</evidence>
<dbReference type="InterPro" id="IPR015943">
    <property type="entry name" value="WD40/YVTN_repeat-like_dom_sf"/>
</dbReference>
<comment type="similarity">
    <text evidence="2">Belongs to the EMC1 family.</text>
</comment>
<protein>
    <recommendedName>
        <fullName evidence="4">ER membrane protein complex subunit 1</fullName>
    </recommendedName>
</protein>
<dbReference type="SMART" id="SM00564">
    <property type="entry name" value="PQQ"/>
    <property type="match status" value="4"/>
</dbReference>
<organism evidence="14 15">
    <name type="scientific">Phaeomoniella chlamydospora</name>
    <name type="common">Phaeoacremonium chlamydosporum</name>
    <dbReference type="NCBI Taxonomy" id="158046"/>
    <lineage>
        <taxon>Eukaryota</taxon>
        <taxon>Fungi</taxon>
        <taxon>Dikarya</taxon>
        <taxon>Ascomycota</taxon>
        <taxon>Pezizomycotina</taxon>
        <taxon>Eurotiomycetes</taxon>
        <taxon>Chaetothyriomycetidae</taxon>
        <taxon>Phaeomoniellales</taxon>
        <taxon>Phaeomoniellaceae</taxon>
        <taxon>Phaeomoniella</taxon>
    </lineage>
</organism>
<dbReference type="PANTHER" id="PTHR21573:SF0">
    <property type="entry name" value="ER MEMBRANE PROTEIN COMPLEX SUBUNIT 1"/>
    <property type="match status" value="1"/>
</dbReference>
<dbReference type="InterPro" id="IPR026895">
    <property type="entry name" value="EMC1"/>
</dbReference>
<keyword evidence="9 11" id="KW-0472">Membrane</keyword>
<proteinExistence type="inferred from homology"/>
<evidence type="ECO:0000256" key="6">
    <source>
        <dbReference type="ARBA" id="ARBA00022729"/>
    </source>
</evidence>
<comment type="subunit">
    <text evidence="3">Component of the ER membrane protein complex (EMC).</text>
</comment>
<dbReference type="InterPro" id="IPR018391">
    <property type="entry name" value="PQQ_b-propeller_rpt"/>
</dbReference>
<gene>
    <name evidence="14" type="ORF">UCRPC4_g04607</name>
</gene>
<evidence type="ECO:0000256" key="4">
    <source>
        <dbReference type="ARBA" id="ARBA00020824"/>
    </source>
</evidence>
<dbReference type="Gene3D" id="2.60.120.330">
    <property type="entry name" value="B-lactam Antibiotic, Isopenicillin N Synthase, Chain"/>
    <property type="match status" value="1"/>
</dbReference>
<evidence type="ECO:0000313" key="15">
    <source>
        <dbReference type="Proteomes" id="UP000053317"/>
    </source>
</evidence>
<feature type="domain" description="EMC1 first beta-propeller" evidence="13">
    <location>
        <begin position="293"/>
        <end position="693"/>
    </location>
</feature>
<dbReference type="InterPro" id="IPR058545">
    <property type="entry name" value="Beta-prop_EMC1_1st"/>
</dbReference>
<evidence type="ECO:0000256" key="9">
    <source>
        <dbReference type="ARBA" id="ARBA00023136"/>
    </source>
</evidence>
<dbReference type="Pfam" id="PF07350">
    <property type="entry name" value="Gig2-like"/>
    <property type="match status" value="1"/>
</dbReference>
<dbReference type="Gene3D" id="2.130.10.10">
    <property type="entry name" value="YVTN repeat-like/Quinoprotein amine dehydrogenase"/>
    <property type="match status" value="2"/>
</dbReference>
<dbReference type="InterPro" id="IPR011047">
    <property type="entry name" value="Quinoprotein_ADH-like_sf"/>
</dbReference>
<keyword evidence="7" id="KW-0256">Endoplasmic reticulum</keyword>
<evidence type="ECO:0000256" key="8">
    <source>
        <dbReference type="ARBA" id="ARBA00022989"/>
    </source>
</evidence>
<name>A0A0G2G635_PHACM</name>
<evidence type="ECO:0000256" key="11">
    <source>
        <dbReference type="SAM" id="Phobius"/>
    </source>
</evidence>
<evidence type="ECO:0000259" key="13">
    <source>
        <dbReference type="Pfam" id="PF25293"/>
    </source>
</evidence>
<dbReference type="Pfam" id="PF07774">
    <property type="entry name" value="EMC1_C"/>
    <property type="match status" value="1"/>
</dbReference>
<reference evidence="14 15" key="1">
    <citation type="submission" date="2015-05" db="EMBL/GenBank/DDBJ databases">
        <title>Distinctive expansion of gene families associated with plant cell wall degradation and secondary metabolism in the genomes of grapevine trunk pathogens.</title>
        <authorList>
            <person name="Lawrence D.P."/>
            <person name="Travadon R."/>
            <person name="Rolshausen P.E."/>
            <person name="Baumgartner K."/>
        </authorList>
    </citation>
    <scope>NUCLEOTIDE SEQUENCE [LARGE SCALE GENOMIC DNA]</scope>
    <source>
        <strain evidence="14">UCRPC4</strain>
    </source>
</reference>
<keyword evidence="8 11" id="KW-1133">Transmembrane helix</keyword>
<evidence type="ECO:0000256" key="5">
    <source>
        <dbReference type="ARBA" id="ARBA00022692"/>
    </source>
</evidence>
<dbReference type="GO" id="GO:0034975">
    <property type="term" value="P:protein folding in endoplasmic reticulum"/>
    <property type="evidence" value="ECO:0007669"/>
    <property type="project" value="TreeGrafter"/>
</dbReference>
<evidence type="ECO:0000256" key="2">
    <source>
        <dbReference type="ARBA" id="ARBA00007904"/>
    </source>
</evidence>
<dbReference type="SUPFAM" id="SSF50998">
    <property type="entry name" value="Quinoprotein alcohol dehydrogenase-like"/>
    <property type="match status" value="2"/>
</dbReference>
<dbReference type="OrthoDB" id="28092at2759"/>
<dbReference type="InterPro" id="IPR011678">
    <property type="entry name" value="EMC1_C"/>
</dbReference>
<sequence>MILQSMNCIGDGKFALGPHSDGGSLERWEDPEYSKVYQKILEGKWEQYDPFDAKHRVSAKMDYYNGAGACTMFRFFQGWLSMSDTGPGEGTLKLCPLLKHATAYLILRPFMTTGSISTLDAVFPGSIPGACQEYNDDFHPDLSLSSMMVSVPHVQPGDYVAWHCDGIHAVDKEHMGSGDSSVLYIPACPVTPSNVDYLVKQRQAAVAYSPPPDFPGAGGAGELGFDGALDWSSLNEDGLQAMGMGSKKWDLTPTMSDGEKQVIGAANRLMMRFLTALASAIALLPLAFSILTDDAFHIDYHKALLGIPRAQSTFFLRPQTGSSASLLYTVSDKKILGAVNPKDGTIVWRQTVGEFENPGSAVLAAVEGDGSIISAAGQTVAAWDAMTGQLLWEHIDETVEQAVSLATVTPGISSTGSDVLVLFGKVPSVIRRLEAGSGAVKWEFKDNSGNVPIAIGATPTGIYYLARHAALLTSGKLKVTILDPTSGEEKKQYTLSGDSDISLETARFGLSTQASVPFVYLIERPYTSLKISPFGSTKFTTLSIENNSGEDIVDVSIHGPKGTNGPAHFLVHLRTANKGWAEVYHIDPKSLAISKAYHLPALQGPDAFAASAIDANTFFTRITSSEVILYSGASHGILQRWPRSGDSETTAQHAVSEVVARGSGSFAVRVAQTALSGEWSLIRNGETSWVRPEMLTRIVAAAWTGQEIQDALAQELEVEGNENPVSAYIHRVKRHAADLLDLPAWIAKLPEKIAGAFAPSDKDYTSKFFEGNAIIVATWDGQVLSLDPMTDGKIKWRYQTLGETSEWNVKAIIINPREATVFLDRAGTLVLDVRTGALLRSNKSGFETRGVAQIPAASGELVIRTTHSGTPYNFDDANKLGLEGSYLVSLSDSGDVSGWAVASMAEPIWTFSAGPEHRIINAVARPAHDPVASIGRVLGDRSVLYKYLNPHLALLTSVSASALTVYLVEAVTGAVLYTATHIGVDTSLPLPSVISENWFAYSFYGTVGTSSTKAFQLVIHEMYESSVPNDRGPLGSSVNQSTFDLGSVVQPYVISQSFLVPERISSMAVTQTSQGITTRQLLCTLPETNSIVGIPQQFLDARRPVDRDPNPSEREEGLFRYAPVLEFDPKWILTHSRDVLAIEKIITSPTLLESTSLVFAFGHDIFGTRLSPSMAFDVLGKGFNKGQLVLTVVALLVGVGFLGPMVRKKQVDARWKM</sequence>
<keyword evidence="15" id="KW-1185">Reference proteome</keyword>
<evidence type="ECO:0000256" key="7">
    <source>
        <dbReference type="ARBA" id="ARBA00022824"/>
    </source>
</evidence>
<evidence type="ECO:0000313" key="14">
    <source>
        <dbReference type="EMBL" id="KKY19233.1"/>
    </source>
</evidence>
<dbReference type="Pfam" id="PF25293">
    <property type="entry name" value="Beta-prop_EMC1_N"/>
    <property type="match status" value="1"/>
</dbReference>
<keyword evidence="5 11" id="KW-0812">Transmembrane</keyword>
<keyword evidence="6" id="KW-0732">Signal</keyword>
<dbReference type="InterPro" id="IPR027443">
    <property type="entry name" value="IPNS-like_sf"/>
</dbReference>
<reference evidence="14 15" key="2">
    <citation type="submission" date="2015-05" db="EMBL/GenBank/DDBJ databases">
        <authorList>
            <person name="Morales-Cruz A."/>
            <person name="Amrine K.C."/>
            <person name="Cantu D."/>
        </authorList>
    </citation>
    <scope>NUCLEOTIDE SEQUENCE [LARGE SCALE GENOMIC DNA]</scope>
    <source>
        <strain evidence="14">UCRPC4</strain>
    </source>
</reference>
<comment type="subcellular location">
    <subcellularLocation>
        <location evidence="1">Endoplasmic reticulum membrane</location>
        <topology evidence="1">Single-pass type I membrane protein</topology>
    </subcellularLocation>
</comment>
<dbReference type="EMBL" id="LCWF01000109">
    <property type="protein sequence ID" value="KKY19233.1"/>
    <property type="molecule type" value="Genomic_DNA"/>
</dbReference>
<keyword evidence="10" id="KW-0325">Glycoprotein</keyword>
<dbReference type="AlphaFoldDB" id="A0A0G2G635"/>